<feature type="compositionally biased region" description="Low complexity" evidence="2">
    <location>
        <begin position="250"/>
        <end position="266"/>
    </location>
</feature>
<dbReference type="OrthoDB" id="3556968at2759"/>
<accession>A0A4Z1IP01</accession>
<evidence type="ECO:0000256" key="1">
    <source>
        <dbReference type="SAM" id="Coils"/>
    </source>
</evidence>
<feature type="compositionally biased region" description="Basic residues" evidence="2">
    <location>
        <begin position="269"/>
        <end position="278"/>
    </location>
</feature>
<protein>
    <submittedName>
        <fullName evidence="3">Uncharacterized protein</fullName>
    </submittedName>
</protein>
<evidence type="ECO:0000256" key="2">
    <source>
        <dbReference type="SAM" id="MobiDB-lite"/>
    </source>
</evidence>
<dbReference type="AlphaFoldDB" id="A0A4Z1IP01"/>
<dbReference type="EMBL" id="PQXN01000015">
    <property type="protein sequence ID" value="TGO63146.1"/>
    <property type="molecule type" value="Genomic_DNA"/>
</dbReference>
<proteinExistence type="predicted"/>
<feature type="coiled-coil region" evidence="1">
    <location>
        <begin position="65"/>
        <end position="99"/>
    </location>
</feature>
<dbReference type="Proteomes" id="UP000297527">
    <property type="component" value="Unassembled WGS sequence"/>
</dbReference>
<gene>
    <name evidence="3" type="ORF">BCON_0015g00750</name>
</gene>
<feature type="compositionally biased region" description="Polar residues" evidence="2">
    <location>
        <begin position="238"/>
        <end position="249"/>
    </location>
</feature>
<comment type="caution">
    <text evidence="3">The sequence shown here is derived from an EMBL/GenBank/DDBJ whole genome shotgun (WGS) entry which is preliminary data.</text>
</comment>
<reference evidence="3 4" key="1">
    <citation type="submission" date="2017-12" db="EMBL/GenBank/DDBJ databases">
        <title>Comparative genomics of Botrytis spp.</title>
        <authorList>
            <person name="Valero-Jimenez C.A."/>
            <person name="Tapia P."/>
            <person name="Veloso J."/>
            <person name="Silva-Moreno E."/>
            <person name="Staats M."/>
            <person name="Valdes J.H."/>
            <person name="Van Kan J.A.L."/>
        </authorList>
    </citation>
    <scope>NUCLEOTIDE SEQUENCE [LARGE SCALE GENOMIC DNA]</scope>
    <source>
        <strain evidence="3 4">MUCL11595</strain>
    </source>
</reference>
<organism evidence="3 4">
    <name type="scientific">Botryotinia convoluta</name>
    <dbReference type="NCBI Taxonomy" id="54673"/>
    <lineage>
        <taxon>Eukaryota</taxon>
        <taxon>Fungi</taxon>
        <taxon>Dikarya</taxon>
        <taxon>Ascomycota</taxon>
        <taxon>Pezizomycotina</taxon>
        <taxon>Leotiomycetes</taxon>
        <taxon>Helotiales</taxon>
        <taxon>Sclerotiniaceae</taxon>
        <taxon>Botryotinia</taxon>
    </lineage>
</organism>
<evidence type="ECO:0000313" key="3">
    <source>
        <dbReference type="EMBL" id="TGO63146.1"/>
    </source>
</evidence>
<feature type="region of interest" description="Disordered" evidence="2">
    <location>
        <begin position="1"/>
        <end position="51"/>
    </location>
</feature>
<sequence>MNGNYSNENRPNRNRSRRNRSNGNFSNGNLSNGNSLDGNFSNGSSHSPAPQHDWKNLFQVKKYSLEKCQAELQESQLECLQIQEQYKELQESYKELQEAWTNLWIEQERDWQLRTETARAFREFQTAYEEEGKQRLPTEQARKLFHGMLQRGLQLGCGTAQNTAGDSNPFNFHLGRNPFENLVQLAIPDQSLPLRPTLNPAAPVFSGPLDDTHAHYADSTYQSSSSQEEGKGKEPEMSNDSGTENSGDISSSPTPSTPTDPSQTQSRIPRMRPKFPRRHNSDSYLTDMRAGRAPTPE</sequence>
<keyword evidence="4" id="KW-1185">Reference proteome</keyword>
<evidence type="ECO:0000313" key="4">
    <source>
        <dbReference type="Proteomes" id="UP000297527"/>
    </source>
</evidence>
<feature type="region of interest" description="Disordered" evidence="2">
    <location>
        <begin position="203"/>
        <end position="297"/>
    </location>
</feature>
<keyword evidence="1" id="KW-0175">Coiled coil</keyword>
<name>A0A4Z1IP01_9HELO</name>
<feature type="compositionally biased region" description="Low complexity" evidence="2">
    <location>
        <begin position="21"/>
        <end position="45"/>
    </location>
</feature>